<dbReference type="AlphaFoldDB" id="A0A7G7MIK3"/>
<protein>
    <submittedName>
        <fullName evidence="1">Uncharacterized protein</fullName>
    </submittedName>
</protein>
<dbReference type="KEGG" id="ppel:H6H00_00535"/>
<dbReference type="EMBL" id="CP060131">
    <property type="protein sequence ID" value="QNG52614.1"/>
    <property type="molecule type" value="Genomic_DNA"/>
</dbReference>
<evidence type="ECO:0000313" key="1">
    <source>
        <dbReference type="EMBL" id="QNG52614.1"/>
    </source>
</evidence>
<evidence type="ECO:0000313" key="2">
    <source>
        <dbReference type="Proteomes" id="UP000515728"/>
    </source>
</evidence>
<dbReference type="Proteomes" id="UP000515728">
    <property type="component" value="Chromosome"/>
</dbReference>
<organism evidence="1 2">
    <name type="scientific">Pseudonocardia petroleophila</name>
    <dbReference type="NCBI Taxonomy" id="37331"/>
    <lineage>
        <taxon>Bacteria</taxon>
        <taxon>Bacillati</taxon>
        <taxon>Actinomycetota</taxon>
        <taxon>Actinomycetes</taxon>
        <taxon>Pseudonocardiales</taxon>
        <taxon>Pseudonocardiaceae</taxon>
        <taxon>Pseudonocardia</taxon>
    </lineage>
</organism>
<keyword evidence="2" id="KW-1185">Reference proteome</keyword>
<sequence>MAAAETGADGWTEVARHQRWADADHADFYSIAGDALATVHALEDLAEILAGQVAAYGQGRAVYDDSHVIDPAVRLVDAVAQLRAAYAALRQASPAVNEFWSAIGHIGVRHTPTRDVPRLNGAADGEAAS</sequence>
<name>A0A7G7MIK3_9PSEU</name>
<dbReference type="RefSeq" id="WP_185719443.1">
    <property type="nucleotide sequence ID" value="NZ_BAAAWI010000001.1"/>
</dbReference>
<proteinExistence type="predicted"/>
<reference evidence="1 2" key="1">
    <citation type="submission" date="2020-08" db="EMBL/GenBank/DDBJ databases">
        <authorList>
            <person name="Mo P."/>
        </authorList>
    </citation>
    <scope>NUCLEOTIDE SEQUENCE [LARGE SCALE GENOMIC DNA]</scope>
    <source>
        <strain evidence="1 2">CGMCC 4.1532</strain>
    </source>
</reference>
<gene>
    <name evidence="1" type="ORF">H6H00_00535</name>
</gene>
<accession>A0A7G7MIK3</accession>